<organism evidence="3">
    <name type="scientific">Oryza barthii</name>
    <dbReference type="NCBI Taxonomy" id="65489"/>
    <lineage>
        <taxon>Eukaryota</taxon>
        <taxon>Viridiplantae</taxon>
        <taxon>Streptophyta</taxon>
        <taxon>Embryophyta</taxon>
        <taxon>Tracheophyta</taxon>
        <taxon>Spermatophyta</taxon>
        <taxon>Magnoliopsida</taxon>
        <taxon>Liliopsida</taxon>
        <taxon>Poales</taxon>
        <taxon>Poaceae</taxon>
        <taxon>BOP clade</taxon>
        <taxon>Oryzoideae</taxon>
        <taxon>Oryzeae</taxon>
        <taxon>Oryzinae</taxon>
        <taxon>Oryza</taxon>
    </lineage>
</organism>
<dbReference type="SUPFAM" id="SSF49503">
    <property type="entry name" value="Cupredoxins"/>
    <property type="match status" value="1"/>
</dbReference>
<dbReference type="HOGENOM" id="CLU_1621564_0_0_1"/>
<dbReference type="Proteomes" id="UP000026960">
    <property type="component" value="Chromosome 1"/>
</dbReference>
<proteinExistence type="predicted"/>
<dbReference type="Pfam" id="PF05691">
    <property type="entry name" value="Raffinose_syn"/>
    <property type="match status" value="1"/>
</dbReference>
<dbReference type="STRING" id="65489.A0A0D3ELY2"/>
<protein>
    <recommendedName>
        <fullName evidence="2">Plastocyanin-like domain-containing protein</fullName>
    </recommendedName>
</protein>
<dbReference type="InterPro" id="IPR008972">
    <property type="entry name" value="Cupredoxin"/>
</dbReference>
<reference evidence="3" key="1">
    <citation type="journal article" date="2009" name="Rice">
        <title>De Novo Next Generation Sequencing of Plant Genomes.</title>
        <authorList>
            <person name="Rounsley S."/>
            <person name="Marri P.R."/>
            <person name="Yu Y."/>
            <person name="He R."/>
            <person name="Sisneros N."/>
            <person name="Goicoechea J.L."/>
            <person name="Lee S.J."/>
            <person name="Angelova A."/>
            <person name="Kudrna D."/>
            <person name="Luo M."/>
            <person name="Affourtit J."/>
            <person name="Desany B."/>
            <person name="Knight J."/>
            <person name="Niazi F."/>
            <person name="Egholm M."/>
            <person name="Wing R.A."/>
        </authorList>
    </citation>
    <scope>NUCLEOTIDE SEQUENCE [LARGE SCALE GENOMIC DNA]</scope>
    <source>
        <strain evidence="3">cv. IRGC 105608</strain>
    </source>
</reference>
<name>A0A0D3ELY2_9ORYZ</name>
<dbReference type="AlphaFoldDB" id="A0A0D3ELY2"/>
<dbReference type="Gramene" id="OBART01G09940.1">
    <property type="protein sequence ID" value="OBART01G09940.1"/>
    <property type="gene ID" value="OBART01G09940"/>
</dbReference>
<dbReference type="Pfam" id="PF00394">
    <property type="entry name" value="Cu-oxidase"/>
    <property type="match status" value="1"/>
</dbReference>
<dbReference type="PaxDb" id="65489-OBART01G09940.1"/>
<keyword evidence="1" id="KW-0119">Carbohydrate metabolism</keyword>
<dbReference type="InterPro" id="IPR001117">
    <property type="entry name" value="Cu-oxidase_2nd"/>
</dbReference>
<accession>A0A0D3ELY2</accession>
<dbReference type="eggNOG" id="KOG1263">
    <property type="taxonomic scope" value="Eukaryota"/>
</dbReference>
<evidence type="ECO:0000256" key="1">
    <source>
        <dbReference type="ARBA" id="ARBA00023277"/>
    </source>
</evidence>
<reference evidence="3" key="2">
    <citation type="submission" date="2015-03" db="UniProtKB">
        <authorList>
            <consortium name="EnsemblPlants"/>
        </authorList>
    </citation>
    <scope>IDENTIFICATION</scope>
</reference>
<keyword evidence="4" id="KW-1185">Reference proteome</keyword>
<evidence type="ECO:0000313" key="4">
    <source>
        <dbReference type="Proteomes" id="UP000026960"/>
    </source>
</evidence>
<dbReference type="InterPro" id="IPR008811">
    <property type="entry name" value="Glycosyl_hydrolases_36"/>
</dbReference>
<dbReference type="EnsemblPlants" id="OBART01G09940.1">
    <property type="protein sequence ID" value="OBART01G09940.1"/>
    <property type="gene ID" value="OBART01G09940"/>
</dbReference>
<feature type="domain" description="Plastocyanin-like" evidence="2">
    <location>
        <begin position="9"/>
        <end position="53"/>
    </location>
</feature>
<sequence length="171" mass="18487">MIAVEAAQHTVLLNDWWHRSTYEQAAGLASVPIVWVGEPQSLLINGRSRFMNCSSSPATVAASCNMAHPYCAPAVFAVRHLPLRGPFALVGLIDMFNAGDAIEECAIDATAAVVPPRVCGCGRFGAYFSWRPARCTLDGADVGFTYDSDTRRTCSQWGPHWINLSQGQTGL</sequence>
<evidence type="ECO:0000313" key="3">
    <source>
        <dbReference type="EnsemblPlants" id="OBART01G09940.1"/>
    </source>
</evidence>
<dbReference type="Gene3D" id="2.60.40.420">
    <property type="entry name" value="Cupredoxins - blue copper proteins"/>
    <property type="match status" value="1"/>
</dbReference>
<evidence type="ECO:0000259" key="2">
    <source>
        <dbReference type="Pfam" id="PF00394"/>
    </source>
</evidence>